<dbReference type="InterPro" id="IPR010998">
    <property type="entry name" value="Integrase_recombinase_N"/>
</dbReference>
<dbReference type="Pfam" id="PF14659">
    <property type="entry name" value="Phage_int_SAM_3"/>
    <property type="match status" value="1"/>
</dbReference>
<gene>
    <name evidence="6" type="primary">xerD_2</name>
    <name evidence="6" type="ORF">NCTC11063_00928</name>
</gene>
<dbReference type="GO" id="GO:0003677">
    <property type="term" value="F:DNA binding"/>
    <property type="evidence" value="ECO:0007669"/>
    <property type="project" value="UniProtKB-KW"/>
</dbReference>
<evidence type="ECO:0000256" key="3">
    <source>
        <dbReference type="ARBA" id="ARBA00023125"/>
    </source>
</evidence>
<comment type="caution">
    <text evidence="6">The sequence shown here is derived from an EMBL/GenBank/DDBJ whole genome shotgun (WGS) entry which is preliminary data.</text>
</comment>
<dbReference type="InterPro" id="IPR002104">
    <property type="entry name" value="Integrase_catalytic"/>
</dbReference>
<keyword evidence="4" id="KW-0233">DNA recombination</keyword>
<evidence type="ECO:0000256" key="2">
    <source>
        <dbReference type="ARBA" id="ARBA00022908"/>
    </source>
</evidence>
<dbReference type="Proteomes" id="UP000255236">
    <property type="component" value="Unassembled WGS sequence"/>
</dbReference>
<evidence type="ECO:0000313" key="6">
    <source>
        <dbReference type="EMBL" id="SUN80228.1"/>
    </source>
</evidence>
<keyword evidence="2" id="KW-0229">DNA integration</keyword>
<dbReference type="CDD" id="cd01189">
    <property type="entry name" value="INT_ICEBs1_C_like"/>
    <property type="match status" value="1"/>
</dbReference>
<dbReference type="RefSeq" id="WP_003033026.1">
    <property type="nucleotide sequence ID" value="NZ_UHFT01000001.1"/>
</dbReference>
<dbReference type="InterPro" id="IPR050090">
    <property type="entry name" value="Tyrosine_recombinase_XerCD"/>
</dbReference>
<evidence type="ECO:0000259" key="5">
    <source>
        <dbReference type="PROSITE" id="PS51898"/>
    </source>
</evidence>
<dbReference type="InterPro" id="IPR011010">
    <property type="entry name" value="DNA_brk_join_enz"/>
</dbReference>
<name>A0A380L5L9_9STRE</name>
<dbReference type="EMBL" id="UHFT01000001">
    <property type="protein sequence ID" value="SUN80228.1"/>
    <property type="molecule type" value="Genomic_DNA"/>
</dbReference>
<dbReference type="GeneID" id="93963189"/>
<accession>A0A380L5L9</accession>
<dbReference type="Pfam" id="PF00589">
    <property type="entry name" value="Phage_integrase"/>
    <property type="match status" value="1"/>
</dbReference>
<dbReference type="PROSITE" id="PS51898">
    <property type="entry name" value="TYR_RECOMBINASE"/>
    <property type="match status" value="1"/>
</dbReference>
<dbReference type="GO" id="GO:0006310">
    <property type="term" value="P:DNA recombination"/>
    <property type="evidence" value="ECO:0007669"/>
    <property type="project" value="UniProtKB-KW"/>
</dbReference>
<comment type="similarity">
    <text evidence="1">Belongs to the 'phage' integrase family.</text>
</comment>
<protein>
    <submittedName>
        <fullName evidence="6">Phage integrase</fullName>
    </submittedName>
</protein>
<sequence length="402" mass="47001">MGKTKYPCVYKNDKTGFYYYSVELGVDRITGKRIQKKSSKSAKGNPFRTAKEAYEEVTKIKLEYHKVKNYSDYDITYERFMKENYLPMYEKSVEQGTWLSKQPALNLLVQIFGKIKLRNITLTDCEKFRVYLLTHNQYSQSYASMIYGVFRKTLDYAVKIQYLETNLSKQTDAISKGRTTVAYWTKAEFEKVLTSFYIDDLYEHMSFIAIWLYYMTGIRVSEGLALKWADIDLENKKMRIHGTLEMRGKANYRVKSYTKTVSSQRTISLDDTTIQLLVKWKQRQEKQYIGPFIISYSKAPLHRSTINRIIKRHADISGVHQIQAKGLRHSHASYLINEHNIDVLVISRRLGHSSPEITLKHYAHLWSRNDESVAQAIEGDIDIKYGVESKVKFKGNQVIKKK</sequence>
<keyword evidence="7" id="KW-1185">Reference proteome</keyword>
<evidence type="ECO:0000256" key="4">
    <source>
        <dbReference type="ARBA" id="ARBA00023172"/>
    </source>
</evidence>
<keyword evidence="3" id="KW-0238">DNA-binding</keyword>
<evidence type="ECO:0000313" key="7">
    <source>
        <dbReference type="Proteomes" id="UP000255236"/>
    </source>
</evidence>
<dbReference type="Gene3D" id="1.10.150.130">
    <property type="match status" value="1"/>
</dbReference>
<dbReference type="InterPro" id="IPR004107">
    <property type="entry name" value="Integrase_SAM-like_N"/>
</dbReference>
<dbReference type="InterPro" id="IPR013762">
    <property type="entry name" value="Integrase-like_cat_sf"/>
</dbReference>
<dbReference type="Gene3D" id="1.10.443.10">
    <property type="entry name" value="Intergrase catalytic core"/>
    <property type="match status" value="1"/>
</dbReference>
<dbReference type="PANTHER" id="PTHR30349:SF64">
    <property type="entry name" value="PROPHAGE INTEGRASE INTD-RELATED"/>
    <property type="match status" value="1"/>
</dbReference>
<dbReference type="GO" id="GO:0015074">
    <property type="term" value="P:DNA integration"/>
    <property type="evidence" value="ECO:0007669"/>
    <property type="project" value="InterPro"/>
</dbReference>
<reference evidence="6" key="1">
    <citation type="submission" date="2018-06" db="EMBL/GenBank/DDBJ databases">
        <authorList>
            <consortium name="Pathogen Informatics"/>
            <person name="Doyle S."/>
        </authorList>
    </citation>
    <scope>NUCLEOTIDE SEQUENCE [LARGE SCALE GENOMIC DNA]</scope>
    <source>
        <strain evidence="6">NCTC11063</strain>
    </source>
</reference>
<dbReference type="AlphaFoldDB" id="A0A380L5L9"/>
<dbReference type="SUPFAM" id="SSF56349">
    <property type="entry name" value="DNA breaking-rejoining enzymes"/>
    <property type="match status" value="1"/>
</dbReference>
<evidence type="ECO:0000256" key="1">
    <source>
        <dbReference type="ARBA" id="ARBA00008857"/>
    </source>
</evidence>
<organism evidence="6 7">
    <name type="scientific">Streptococcus milleri</name>
    <dbReference type="NCBI Taxonomy" id="33040"/>
    <lineage>
        <taxon>Bacteria</taxon>
        <taxon>Bacillati</taxon>
        <taxon>Bacillota</taxon>
        <taxon>Bacilli</taxon>
        <taxon>Lactobacillales</taxon>
        <taxon>Streptococcaceae</taxon>
        <taxon>Streptococcus</taxon>
    </lineage>
</organism>
<feature type="domain" description="Tyr recombinase" evidence="5">
    <location>
        <begin position="179"/>
        <end position="378"/>
    </location>
</feature>
<dbReference type="PANTHER" id="PTHR30349">
    <property type="entry name" value="PHAGE INTEGRASE-RELATED"/>
    <property type="match status" value="1"/>
</dbReference>
<proteinExistence type="inferred from homology"/>